<organism evidence="2 3">
    <name type="scientific">Thermogemmatispora tikiterensis</name>
    <dbReference type="NCBI Taxonomy" id="1825093"/>
    <lineage>
        <taxon>Bacteria</taxon>
        <taxon>Bacillati</taxon>
        <taxon>Chloroflexota</taxon>
        <taxon>Ktedonobacteria</taxon>
        <taxon>Thermogemmatisporales</taxon>
        <taxon>Thermogemmatisporaceae</taxon>
        <taxon>Thermogemmatispora</taxon>
    </lineage>
</organism>
<dbReference type="GO" id="GO:0003677">
    <property type="term" value="F:DNA binding"/>
    <property type="evidence" value="ECO:0007669"/>
    <property type="project" value="InterPro"/>
</dbReference>
<dbReference type="PANTHER" id="PTHR33360:SF2">
    <property type="entry name" value="TRANSPOSASE FOR INSERTION SEQUENCE ELEMENT IS200"/>
    <property type="match status" value="1"/>
</dbReference>
<dbReference type="OrthoDB" id="9798161at2"/>
<dbReference type="InterPro" id="IPR002686">
    <property type="entry name" value="Transposase_17"/>
</dbReference>
<comment type="caution">
    <text evidence="2">The sequence shown here is derived from an EMBL/GenBank/DDBJ whole genome shotgun (WGS) entry which is preliminary data.</text>
</comment>
<evidence type="ECO:0000313" key="3">
    <source>
        <dbReference type="Proteomes" id="UP000248706"/>
    </source>
</evidence>
<keyword evidence="3" id="KW-1185">Reference proteome</keyword>
<dbReference type="AlphaFoldDB" id="A0A328VJZ5"/>
<dbReference type="Proteomes" id="UP000248706">
    <property type="component" value="Unassembled WGS sequence"/>
</dbReference>
<proteinExistence type="predicted"/>
<dbReference type="RefSeq" id="WP_112432485.1">
    <property type="nucleotide sequence ID" value="NZ_MCIF01000002.1"/>
</dbReference>
<dbReference type="SMART" id="SM01321">
    <property type="entry name" value="Y1_Tnp"/>
    <property type="match status" value="1"/>
</dbReference>
<dbReference type="SUPFAM" id="SSF143422">
    <property type="entry name" value="Transposase IS200-like"/>
    <property type="match status" value="1"/>
</dbReference>
<dbReference type="InterPro" id="IPR036515">
    <property type="entry name" value="Transposase_17_sf"/>
</dbReference>
<protein>
    <submittedName>
        <fullName evidence="2">Transposase</fullName>
    </submittedName>
</protein>
<evidence type="ECO:0000313" key="2">
    <source>
        <dbReference type="EMBL" id="RAQ97787.1"/>
    </source>
</evidence>
<dbReference type="Gene3D" id="3.30.70.1290">
    <property type="entry name" value="Transposase IS200-like"/>
    <property type="match status" value="1"/>
</dbReference>
<dbReference type="GO" id="GO:0006313">
    <property type="term" value="P:DNA transposition"/>
    <property type="evidence" value="ECO:0007669"/>
    <property type="project" value="InterPro"/>
</dbReference>
<dbReference type="PANTHER" id="PTHR33360">
    <property type="entry name" value="TRANSPOSASE FOR INSERTION SEQUENCE ELEMENT IS200"/>
    <property type="match status" value="1"/>
</dbReference>
<dbReference type="EMBL" id="MCIF01000002">
    <property type="protein sequence ID" value="RAQ97787.1"/>
    <property type="molecule type" value="Genomic_DNA"/>
</dbReference>
<feature type="domain" description="Transposase IS200-like" evidence="1">
    <location>
        <begin position="10"/>
        <end position="129"/>
    </location>
</feature>
<dbReference type="NCBIfam" id="NF033573">
    <property type="entry name" value="transpos_IS200"/>
    <property type="match status" value="1"/>
</dbReference>
<name>A0A328VJZ5_9CHLR</name>
<sequence length="135" mass="15240">MDIKSSRHSRHLLMYHMVWIPKYRRVILSGEIAARLKEILLETAVERGWDVIALEVMPDHVHLFASAPPSGKPADVVKVFKGVSARRLLMEFPHLQRSTGRGTLWAPSSFIATAGNVSAETIRRDIEEQRKKGGE</sequence>
<gene>
    <name evidence="2" type="ORF">A4R35_19765</name>
</gene>
<reference evidence="2 3" key="1">
    <citation type="submission" date="2016-08" db="EMBL/GenBank/DDBJ databases">
        <title>Analysis of Carbohydrate Active Enzymes in Thermogemmatispora T81 Reveals Carbohydrate Degradation Ability.</title>
        <authorList>
            <person name="Tomazini A."/>
            <person name="Lal S."/>
            <person name="Stott M."/>
            <person name="Henrissat B."/>
            <person name="Polikarpov I."/>
            <person name="Sparling R."/>
            <person name="Levin D.B."/>
        </authorList>
    </citation>
    <scope>NUCLEOTIDE SEQUENCE [LARGE SCALE GENOMIC DNA]</scope>
    <source>
        <strain evidence="2 3">T81</strain>
    </source>
</reference>
<evidence type="ECO:0000259" key="1">
    <source>
        <dbReference type="SMART" id="SM01321"/>
    </source>
</evidence>
<dbReference type="GO" id="GO:0004803">
    <property type="term" value="F:transposase activity"/>
    <property type="evidence" value="ECO:0007669"/>
    <property type="project" value="InterPro"/>
</dbReference>
<dbReference type="Pfam" id="PF01797">
    <property type="entry name" value="Y1_Tnp"/>
    <property type="match status" value="1"/>
</dbReference>
<accession>A0A328VJZ5</accession>